<dbReference type="PANTHER" id="PTHR35897:SF1">
    <property type="entry name" value="METHYLTRANSFERASE AUSD"/>
    <property type="match status" value="1"/>
</dbReference>
<evidence type="ECO:0000256" key="2">
    <source>
        <dbReference type="ARBA" id="ARBA00022679"/>
    </source>
</evidence>
<dbReference type="InterPro" id="IPR051654">
    <property type="entry name" value="Meroterpenoid_MTases"/>
</dbReference>
<dbReference type="GO" id="GO:0016740">
    <property type="term" value="F:transferase activity"/>
    <property type="evidence" value="ECO:0007669"/>
    <property type="project" value="UniProtKB-KW"/>
</dbReference>
<dbReference type="AlphaFoldDB" id="A0A2G8S8G8"/>
<comment type="pathway">
    <text evidence="1">Secondary metabolite biosynthesis.</text>
</comment>
<evidence type="ECO:0000313" key="5">
    <source>
        <dbReference type="EMBL" id="PIL30034.1"/>
    </source>
</evidence>
<dbReference type="OrthoDB" id="2094832at2759"/>
<keyword evidence="6" id="KW-1185">Reference proteome</keyword>
<gene>
    <name evidence="5" type="ORF">GSI_07946</name>
</gene>
<evidence type="ECO:0000313" key="6">
    <source>
        <dbReference type="Proteomes" id="UP000230002"/>
    </source>
</evidence>
<evidence type="ECO:0000256" key="4">
    <source>
        <dbReference type="ARBA" id="ARBA00038314"/>
    </source>
</evidence>
<comment type="caution">
    <text evidence="5">The sequence shown here is derived from an EMBL/GenBank/DDBJ whole genome shotgun (WGS) entry which is preliminary data.</text>
</comment>
<dbReference type="SUPFAM" id="SSF53335">
    <property type="entry name" value="S-adenosyl-L-methionine-dependent methyltransferases"/>
    <property type="match status" value="1"/>
</dbReference>
<reference evidence="5 6" key="1">
    <citation type="journal article" date="2015" name="Sci. Rep.">
        <title>Chromosome-level genome map provides insights into diverse defense mechanisms in the medicinal fungus Ganoderma sinense.</title>
        <authorList>
            <person name="Zhu Y."/>
            <person name="Xu J."/>
            <person name="Sun C."/>
            <person name="Zhou S."/>
            <person name="Xu H."/>
            <person name="Nelson D.R."/>
            <person name="Qian J."/>
            <person name="Song J."/>
            <person name="Luo H."/>
            <person name="Xiang L."/>
            <person name="Li Y."/>
            <person name="Xu Z."/>
            <person name="Ji A."/>
            <person name="Wang L."/>
            <person name="Lu S."/>
            <person name="Hayward A."/>
            <person name="Sun W."/>
            <person name="Li X."/>
            <person name="Schwartz D.C."/>
            <person name="Wang Y."/>
            <person name="Chen S."/>
        </authorList>
    </citation>
    <scope>NUCLEOTIDE SEQUENCE [LARGE SCALE GENOMIC DNA]</scope>
    <source>
        <strain evidence="5 6">ZZ0214-1</strain>
    </source>
</reference>
<dbReference type="STRING" id="1077348.A0A2G8S8G8"/>
<keyword evidence="3" id="KW-0949">S-adenosyl-L-methionine</keyword>
<evidence type="ECO:0000256" key="3">
    <source>
        <dbReference type="ARBA" id="ARBA00022691"/>
    </source>
</evidence>
<keyword evidence="2" id="KW-0808">Transferase</keyword>
<evidence type="ECO:0000256" key="1">
    <source>
        <dbReference type="ARBA" id="ARBA00005179"/>
    </source>
</evidence>
<name>A0A2G8S8G8_9APHY</name>
<sequence length="307" mass="34145">MSYVPPESWLCNPLNTSKYLKLDKDERAFFKVTTRLEDDTELDHHILEVQAKAYKIFPYPCIRIFGFTRIRISRPPAYKHFLKLGRERANPIFIDLGCAFGSDLRMAIVDGYPIESCLATDLHGGLYTEGHNLFRDTPDTFPVPFLQGDVLDPAFLAIAEPLPTDSEAIPAESAPSLTGLTSLNPLRGHVSAIYLGKFLHVFDEAGQAHIARALAGLLSPEPGSILFGVQGALEERGPFNPAGSPDWTMFCHSPESLGRLFEDAFGGPGRIRFESRMVEEPGGPTYFDTWPGNKKPFTCQEWSVVRL</sequence>
<organism evidence="5 6">
    <name type="scientific">Ganoderma sinense ZZ0214-1</name>
    <dbReference type="NCBI Taxonomy" id="1077348"/>
    <lineage>
        <taxon>Eukaryota</taxon>
        <taxon>Fungi</taxon>
        <taxon>Dikarya</taxon>
        <taxon>Basidiomycota</taxon>
        <taxon>Agaricomycotina</taxon>
        <taxon>Agaricomycetes</taxon>
        <taxon>Polyporales</taxon>
        <taxon>Polyporaceae</taxon>
        <taxon>Ganoderma</taxon>
    </lineage>
</organism>
<dbReference type="InterPro" id="IPR029063">
    <property type="entry name" value="SAM-dependent_MTases_sf"/>
</dbReference>
<dbReference type="EMBL" id="AYKW01000017">
    <property type="protein sequence ID" value="PIL30034.1"/>
    <property type="molecule type" value="Genomic_DNA"/>
</dbReference>
<proteinExistence type="inferred from homology"/>
<protein>
    <recommendedName>
        <fullName evidence="7">Methyltransferase domain-containing protein</fullName>
    </recommendedName>
</protein>
<dbReference type="Proteomes" id="UP000230002">
    <property type="component" value="Unassembled WGS sequence"/>
</dbReference>
<comment type="similarity">
    <text evidence="4">Belongs to the class I-like SAM-binding methyltransferase superfamily.</text>
</comment>
<dbReference type="PANTHER" id="PTHR35897">
    <property type="entry name" value="METHYLTRANSFERASE AUSD"/>
    <property type="match status" value="1"/>
</dbReference>
<accession>A0A2G8S8G8</accession>
<evidence type="ECO:0008006" key="7">
    <source>
        <dbReference type="Google" id="ProtNLM"/>
    </source>
</evidence>